<dbReference type="InterPro" id="IPR041657">
    <property type="entry name" value="HTH_17"/>
</dbReference>
<reference evidence="2 3" key="1">
    <citation type="submission" date="2015-11" db="EMBL/GenBank/DDBJ databases">
        <title>Genome sequences of Lysobacter enzymogenes strain C3 and Lysobacter antibioticus ATCC 29479.</title>
        <authorList>
            <person name="Kobayashi D.Y."/>
        </authorList>
    </citation>
    <scope>NUCLEOTIDE SEQUENCE [LARGE SCALE GENOMIC DNA]</scope>
    <source>
        <strain evidence="2 3">C3</strain>
    </source>
</reference>
<organism evidence="2 3">
    <name type="scientific">Lysobacter enzymogenes</name>
    <dbReference type="NCBI Taxonomy" id="69"/>
    <lineage>
        <taxon>Bacteria</taxon>
        <taxon>Pseudomonadati</taxon>
        <taxon>Pseudomonadota</taxon>
        <taxon>Gammaproteobacteria</taxon>
        <taxon>Lysobacterales</taxon>
        <taxon>Lysobacteraceae</taxon>
        <taxon>Lysobacter</taxon>
    </lineage>
</organism>
<protein>
    <recommendedName>
        <fullName evidence="1">Helix-turn-helix domain-containing protein</fullName>
    </recommendedName>
</protein>
<evidence type="ECO:0000313" key="2">
    <source>
        <dbReference type="EMBL" id="ALN55382.1"/>
    </source>
</evidence>
<sequence length="71" mass="8256">MSSNNLTPEQLAERWDIKPETLQRWRCEKVGPRFFKVERRIRYRLEDIVAYENRSLRSSTTSAAGAAEVAA</sequence>
<dbReference type="AlphaFoldDB" id="A0A0S2DA17"/>
<dbReference type="KEGG" id="lez:GLE_0023"/>
<feature type="domain" description="Helix-turn-helix" evidence="1">
    <location>
        <begin position="6"/>
        <end position="51"/>
    </location>
</feature>
<dbReference type="PATRIC" id="fig|69.6.peg.30"/>
<evidence type="ECO:0000313" key="3">
    <source>
        <dbReference type="Proteomes" id="UP000061569"/>
    </source>
</evidence>
<proteinExistence type="predicted"/>
<dbReference type="OrthoDB" id="5297660at2"/>
<dbReference type="Pfam" id="PF12728">
    <property type="entry name" value="HTH_17"/>
    <property type="match status" value="1"/>
</dbReference>
<dbReference type="SUPFAM" id="SSF46955">
    <property type="entry name" value="Putative DNA-binding domain"/>
    <property type="match status" value="1"/>
</dbReference>
<accession>A0A0S2DA17</accession>
<dbReference type="STRING" id="69.GLE_0023"/>
<dbReference type="Proteomes" id="UP000061569">
    <property type="component" value="Chromosome"/>
</dbReference>
<gene>
    <name evidence="2" type="ORF">GLE_0023</name>
</gene>
<dbReference type="EMBL" id="CP013140">
    <property type="protein sequence ID" value="ALN55382.1"/>
    <property type="molecule type" value="Genomic_DNA"/>
</dbReference>
<dbReference type="InterPro" id="IPR009061">
    <property type="entry name" value="DNA-bd_dom_put_sf"/>
</dbReference>
<name>A0A0S2DA17_LYSEN</name>
<evidence type="ECO:0000259" key="1">
    <source>
        <dbReference type="Pfam" id="PF12728"/>
    </source>
</evidence>